<dbReference type="CDD" id="cd01918">
    <property type="entry name" value="HprK_C"/>
    <property type="match status" value="1"/>
</dbReference>
<dbReference type="InterPro" id="IPR011104">
    <property type="entry name" value="Hpr_kin/Pase_C"/>
</dbReference>
<accession>A0A1G6EG71</accession>
<dbReference type="Gene3D" id="3.40.50.300">
    <property type="entry name" value="P-loop containing nucleotide triphosphate hydrolases"/>
    <property type="match status" value="1"/>
</dbReference>
<proteinExistence type="predicted"/>
<gene>
    <name evidence="2" type="ORF">SAMN02982931_04489</name>
</gene>
<name>A0A1G6EG71_9HYPH</name>
<keyword evidence="2" id="KW-0808">Transferase</keyword>
<dbReference type="AlphaFoldDB" id="A0A1G6EG71"/>
<evidence type="ECO:0000313" key="3">
    <source>
        <dbReference type="Proteomes" id="UP000199071"/>
    </source>
</evidence>
<dbReference type="EMBL" id="FMXQ01000012">
    <property type="protein sequence ID" value="SDB56497.1"/>
    <property type="molecule type" value="Genomic_DNA"/>
</dbReference>
<dbReference type="OrthoDB" id="8326226at2"/>
<sequence length="152" mass="16002">MSTPPTIHAGAIRLGADGVLIRGASGSGKSSLLLHLLIRHPDTARLISDDRVILTAEDGRLVASAPPEIAGKLEIRGQGIVEIAYVSPAAIRLVVDLLPAAKCPRLPEKQDRTTSIDGVILPRLKLPIGIGDGADRVQAALAWGMKWPETGE</sequence>
<dbReference type="Pfam" id="PF07475">
    <property type="entry name" value="Hpr_kinase_C"/>
    <property type="match status" value="1"/>
</dbReference>
<dbReference type="GO" id="GO:0005524">
    <property type="term" value="F:ATP binding"/>
    <property type="evidence" value="ECO:0007669"/>
    <property type="project" value="InterPro"/>
</dbReference>
<dbReference type="RefSeq" id="WP_090880548.1">
    <property type="nucleotide sequence ID" value="NZ_FMXQ01000012.1"/>
</dbReference>
<organism evidence="2 3">
    <name type="scientific">Bauldia litoralis</name>
    <dbReference type="NCBI Taxonomy" id="665467"/>
    <lineage>
        <taxon>Bacteria</taxon>
        <taxon>Pseudomonadati</taxon>
        <taxon>Pseudomonadota</taxon>
        <taxon>Alphaproteobacteria</taxon>
        <taxon>Hyphomicrobiales</taxon>
        <taxon>Kaistiaceae</taxon>
        <taxon>Bauldia</taxon>
    </lineage>
</organism>
<reference evidence="2 3" key="1">
    <citation type="submission" date="2016-10" db="EMBL/GenBank/DDBJ databases">
        <authorList>
            <person name="de Groot N.N."/>
        </authorList>
    </citation>
    <scope>NUCLEOTIDE SEQUENCE [LARGE SCALE GENOMIC DNA]</scope>
    <source>
        <strain evidence="2 3">ATCC 35022</strain>
    </source>
</reference>
<dbReference type="GO" id="GO:0006109">
    <property type="term" value="P:regulation of carbohydrate metabolic process"/>
    <property type="evidence" value="ECO:0007669"/>
    <property type="project" value="InterPro"/>
</dbReference>
<evidence type="ECO:0000259" key="1">
    <source>
        <dbReference type="Pfam" id="PF07475"/>
    </source>
</evidence>
<dbReference type="Proteomes" id="UP000199071">
    <property type="component" value="Unassembled WGS sequence"/>
</dbReference>
<feature type="domain" description="HPr kinase/phosphorylase C-terminal" evidence="1">
    <location>
        <begin position="6"/>
        <end position="132"/>
    </location>
</feature>
<evidence type="ECO:0000313" key="2">
    <source>
        <dbReference type="EMBL" id="SDB56497.1"/>
    </source>
</evidence>
<dbReference type="SUPFAM" id="SSF53795">
    <property type="entry name" value="PEP carboxykinase-like"/>
    <property type="match status" value="1"/>
</dbReference>
<protein>
    <submittedName>
        <fullName evidence="2">HPr Serine kinase C-terminal domain-containing protein</fullName>
    </submittedName>
</protein>
<keyword evidence="3" id="KW-1185">Reference proteome</keyword>
<keyword evidence="2" id="KW-0418">Kinase</keyword>
<dbReference type="InterPro" id="IPR027417">
    <property type="entry name" value="P-loop_NTPase"/>
</dbReference>
<dbReference type="GO" id="GO:0000155">
    <property type="term" value="F:phosphorelay sensor kinase activity"/>
    <property type="evidence" value="ECO:0007669"/>
    <property type="project" value="InterPro"/>
</dbReference>
<dbReference type="STRING" id="665467.SAMN02982931_04489"/>